<feature type="transmembrane region" description="Helical" evidence="1">
    <location>
        <begin position="134"/>
        <end position="154"/>
    </location>
</feature>
<keyword evidence="1" id="KW-1133">Transmembrane helix</keyword>
<dbReference type="RefSeq" id="WP_114792098.1">
    <property type="nucleotide sequence ID" value="NZ_CP139960.1"/>
</dbReference>
<reference evidence="2 3" key="1">
    <citation type="submission" date="2023-12" db="EMBL/GenBank/DDBJ databases">
        <title>Genome sequencing and assembly of bacterial species from a model synthetic community.</title>
        <authorList>
            <person name="Hogle S.L."/>
        </authorList>
    </citation>
    <scope>NUCLEOTIDE SEQUENCE [LARGE SCALE GENOMIC DNA]</scope>
    <source>
        <strain evidence="2 3">HAMBI_3031</strain>
    </source>
</reference>
<keyword evidence="1" id="KW-0472">Membrane</keyword>
<dbReference type="Pfam" id="PF13687">
    <property type="entry name" value="DUF4153"/>
    <property type="match status" value="1"/>
</dbReference>
<accession>A0ABZ0WAS8</accession>
<evidence type="ECO:0000313" key="3">
    <source>
        <dbReference type="Proteomes" id="UP001325680"/>
    </source>
</evidence>
<dbReference type="InterPro" id="IPR025291">
    <property type="entry name" value="DUF4153"/>
</dbReference>
<feature type="transmembrane region" description="Helical" evidence="1">
    <location>
        <begin position="5"/>
        <end position="21"/>
    </location>
</feature>
<evidence type="ECO:0000313" key="2">
    <source>
        <dbReference type="EMBL" id="WQD40402.1"/>
    </source>
</evidence>
<dbReference type="Proteomes" id="UP001325680">
    <property type="component" value="Chromosome"/>
</dbReference>
<evidence type="ECO:0000256" key="1">
    <source>
        <dbReference type="SAM" id="Phobius"/>
    </source>
</evidence>
<organism evidence="2 3">
    <name type="scientific">Niabella yanshanensis</name>
    <dbReference type="NCBI Taxonomy" id="577386"/>
    <lineage>
        <taxon>Bacteria</taxon>
        <taxon>Pseudomonadati</taxon>
        <taxon>Bacteroidota</taxon>
        <taxon>Chitinophagia</taxon>
        <taxon>Chitinophagales</taxon>
        <taxon>Chitinophagaceae</taxon>
        <taxon>Niabella</taxon>
    </lineage>
</organism>
<feature type="transmembrane region" description="Helical" evidence="1">
    <location>
        <begin position="233"/>
        <end position="251"/>
    </location>
</feature>
<feature type="transmembrane region" description="Helical" evidence="1">
    <location>
        <begin position="271"/>
        <end position="293"/>
    </location>
</feature>
<proteinExistence type="predicted"/>
<feature type="transmembrane region" description="Helical" evidence="1">
    <location>
        <begin position="95"/>
        <end position="114"/>
    </location>
</feature>
<protein>
    <submittedName>
        <fullName evidence="2">DUF4153 domain-containing protein</fullName>
    </submittedName>
</protein>
<keyword evidence="3" id="KW-1185">Reference proteome</keyword>
<gene>
    <name evidence="2" type="ORF">U0035_09615</name>
</gene>
<feature type="transmembrane region" description="Helical" evidence="1">
    <location>
        <begin position="27"/>
        <end position="45"/>
    </location>
</feature>
<feature type="transmembrane region" description="Helical" evidence="1">
    <location>
        <begin position="370"/>
        <end position="390"/>
    </location>
</feature>
<name>A0ABZ0WAS8_9BACT</name>
<keyword evidence="1" id="KW-0812">Transmembrane</keyword>
<sequence length="456" mass="52282">MKKNLFFFVSVIVFVGLFYNQSPGINISFFGLMTWLFLLGITPAIKRTQMFWALSVTSLVSVGAFAWYGDFICFAALFLSLLLTGFKAFYPRLNVLVLPFNTAFNYITFIFRVLTPQKWLGVRLSSDGLAKKAISYVLIPAAFAAIFIGVYTAASDKFASLLVINLEFDFLQLAVLTVLGFFLMFNFFYSSVPKAVIACNGYLKDDFSDGFVQRRNKRFHLLDVISQRRSGEISLILLNAVLIFFIIIYGIEQFGTPGSSGTLSNDVHERVYVLILSIVMAIGVIMIYFQGLLNFDTQSGLLKKLSFIWIGLNVLLIGTVFFQNMEYIVAYGLTFKRIGVFIFLLLSLFGLFITWVKLKNRKTNIFLINRMVWAAFYVLVVSSLINWGWIVTLYNTSHFANPDWNYLNSLHYNRQLLNTIYKEKGMPDTEMKRDIDAERSDQFLSKRLYFEFLDVQ</sequence>
<feature type="transmembrane region" description="Helical" evidence="1">
    <location>
        <begin position="305"/>
        <end position="325"/>
    </location>
</feature>
<feature type="transmembrane region" description="Helical" evidence="1">
    <location>
        <begin position="170"/>
        <end position="189"/>
    </location>
</feature>
<feature type="transmembrane region" description="Helical" evidence="1">
    <location>
        <begin position="337"/>
        <end position="358"/>
    </location>
</feature>
<feature type="transmembrane region" description="Helical" evidence="1">
    <location>
        <begin position="52"/>
        <end position="83"/>
    </location>
</feature>
<dbReference type="EMBL" id="CP139960">
    <property type="protein sequence ID" value="WQD40402.1"/>
    <property type="molecule type" value="Genomic_DNA"/>
</dbReference>